<dbReference type="InterPro" id="IPR001841">
    <property type="entry name" value="Znf_RING"/>
</dbReference>
<dbReference type="InterPro" id="IPR011990">
    <property type="entry name" value="TPR-like_helical_dom_sf"/>
</dbReference>
<dbReference type="Pfam" id="PF12451">
    <property type="entry name" value="VPS11_C"/>
    <property type="match status" value="1"/>
</dbReference>
<dbReference type="eggNOG" id="KOG2114">
    <property type="taxonomic scope" value="Eukaryota"/>
</dbReference>
<dbReference type="EMBL" id="GL349443">
    <property type="protein sequence ID" value="KNC46655.1"/>
    <property type="molecule type" value="Genomic_DNA"/>
</dbReference>
<proteinExistence type="inferred from homology"/>
<dbReference type="Pfam" id="PF23356">
    <property type="entry name" value="TPR_PEP5_VPS11"/>
    <property type="match status" value="2"/>
</dbReference>
<evidence type="ECO:0000256" key="3">
    <source>
        <dbReference type="ARBA" id="ARBA00022723"/>
    </source>
</evidence>
<dbReference type="OMA" id="ENENECP"/>
<dbReference type="RefSeq" id="XP_013760428.1">
    <property type="nucleotide sequence ID" value="XM_013904974.1"/>
</dbReference>
<evidence type="ECO:0000256" key="11">
    <source>
        <dbReference type="PROSITE-ProRule" id="PRU01006"/>
    </source>
</evidence>
<evidence type="ECO:0000259" key="13">
    <source>
        <dbReference type="PROSITE" id="PS50089"/>
    </source>
</evidence>
<comment type="subcellular location">
    <subcellularLocation>
        <location evidence="8">Endomembrane system</location>
        <topology evidence="8">Peripheral membrane protein</topology>
        <orientation evidence="8">Cytoplasmic side</orientation>
    </subcellularLocation>
</comment>
<sequence>MFQWRKFQFFNEQVVRDEDEPAAPHRGLEDVVRDVACASSGRGKLLVGGTGGIVRVVDRAFVIDVYQLYNKSITHIHQLKSADLLVTVGVDSDLGEAVLKIWSFVKLDRHGSPTELKSWPIRAPSSRASSALAAAPLQVTTLAVLENLSQIALGLADGRVLVVRGNDVSRDRSPKLVFLTPPAEVPAPVTGLGWRMFSGAPLLFVVTTSLVTAFYTGHGDHADTLDYQGVGLGNTVMTSDGSIVLGRPEACFFYEAEGRGPCFAFDVDGEKKMLFWFRTFLGVVYQVVRGSKTLDWLYIYDLKNQLVAYNAKFKSPVTHVLSEWGMLLVFTADGEVHQLLERDTQTKLDLLFKNHLYPRAIDLAQAQGMNAANLAEIYRRYGDHLYSKRDYTRAMAQYLHTIGSLEPSYVIRKYLDEQRIHNLTTYLQALHEKRLANEDHTTLLLNCYTKLKDESKLDEFVKQPAHEVAFDVPTAIKVCRQAGYSMHALFLARRFNEHDAFLKIQLEDLSTGNNDGYVQALEYIQTLSFDEAKANMIKYGKTLVERLPELTTQVLMALCTDYTPKAPAGGLSSRLDDDDDDGSPSRRRRRKKRGADGGESTEPLHDVMAGPSGDGLPPPSSGGAPVLDDRAALLGTADVAPGTRTGVSVSHRKSSAAPTIRRADAEDFVHIFVNSSYWLTVFLEYLVSERVSSSPTVYNTLLELYLTDDAKSDVLRDLTEAQIAAVREHKASQAMELLRNPNSQYSVEQALILCKMYDFRPGTLLLLEKLRLFEEIVQFYMEENNYEAILSVCRMHGEKSPNLWIKVLSYFATRADAGPHIISVLDAVDSSNLLPPLLVVQTLATSDVATLECVKDFIQGRLSAQNAMIDDDTATIKSLREETLRMRSEIEELQTSAKIFQLSKCSRCSSALDLPAVHFLCMHSLHQRCLLDSEDECPICAKDNRHVRQYKASLEAKAHDHDLFFGKLEAAPDGFAVVADYLGRGIFNKPVIVGDSRRMRDAGLSDAEMRAMLLQ</sequence>
<dbReference type="SUPFAM" id="SSF50978">
    <property type="entry name" value="WD40 repeat-like"/>
    <property type="match status" value="1"/>
</dbReference>
<dbReference type="GO" id="GO:0008270">
    <property type="term" value="F:zinc ion binding"/>
    <property type="evidence" value="ECO:0007669"/>
    <property type="project" value="UniProtKB-KW"/>
</dbReference>
<evidence type="ECO:0000256" key="4">
    <source>
        <dbReference type="ARBA" id="ARBA00022771"/>
    </source>
</evidence>
<dbReference type="InterPro" id="IPR057308">
    <property type="entry name" value="CHCR_PEP5_VPS11"/>
</dbReference>
<keyword evidence="2" id="KW-0813">Transport</keyword>
<evidence type="ECO:0000313" key="14">
    <source>
        <dbReference type="EMBL" id="KNC46655.1"/>
    </source>
</evidence>
<reference evidence="14 15" key="1">
    <citation type="submission" date="2010-05" db="EMBL/GenBank/DDBJ databases">
        <title>The Genome Sequence of Thecamonas trahens ATCC 50062.</title>
        <authorList>
            <consortium name="The Broad Institute Genome Sequencing Platform"/>
            <person name="Russ C."/>
            <person name="Cuomo C."/>
            <person name="Shea T."/>
            <person name="Young S.K."/>
            <person name="Zeng Q."/>
            <person name="Koehrsen M."/>
            <person name="Haas B."/>
            <person name="Borodovsky M."/>
            <person name="Guigo R."/>
            <person name="Alvarado L."/>
            <person name="Berlin A."/>
            <person name="Bochicchio J."/>
            <person name="Borenstein D."/>
            <person name="Chapman S."/>
            <person name="Chen Z."/>
            <person name="Freedman E."/>
            <person name="Gellesch M."/>
            <person name="Goldberg J."/>
            <person name="Griggs A."/>
            <person name="Gujja S."/>
            <person name="Heilman E."/>
            <person name="Heiman D."/>
            <person name="Hepburn T."/>
            <person name="Howarth C."/>
            <person name="Jen D."/>
            <person name="Larson L."/>
            <person name="Mehta T."/>
            <person name="Park D."/>
            <person name="Pearson M."/>
            <person name="Roberts A."/>
            <person name="Saif S."/>
            <person name="Shenoy N."/>
            <person name="Sisk P."/>
            <person name="Stolte C."/>
            <person name="Sykes S."/>
            <person name="Thomson T."/>
            <person name="Walk T."/>
            <person name="White J."/>
            <person name="Yandava C."/>
            <person name="Burger G."/>
            <person name="Gray M.W."/>
            <person name="Holland P.W.H."/>
            <person name="King N."/>
            <person name="Lang F.B.F."/>
            <person name="Roger A.J."/>
            <person name="Ruiz-Trillo I."/>
            <person name="Lander E."/>
            <person name="Nusbaum C."/>
        </authorList>
    </citation>
    <scope>NUCLEOTIDE SEQUENCE [LARGE SCALE GENOMIC DNA]</scope>
    <source>
        <strain evidence="14 15">ATCC 50062</strain>
    </source>
</reference>
<keyword evidence="15" id="KW-1185">Reference proteome</keyword>
<dbReference type="Proteomes" id="UP000054408">
    <property type="component" value="Unassembled WGS sequence"/>
</dbReference>
<dbReference type="GeneID" id="25562727"/>
<dbReference type="GO" id="GO:0030674">
    <property type="term" value="F:protein-macromolecule adaptor activity"/>
    <property type="evidence" value="ECO:0007669"/>
    <property type="project" value="TreeGrafter"/>
</dbReference>
<evidence type="ECO:0000256" key="1">
    <source>
        <dbReference type="ARBA" id="ARBA00007070"/>
    </source>
</evidence>
<dbReference type="GO" id="GO:0007033">
    <property type="term" value="P:vacuole organization"/>
    <property type="evidence" value="ECO:0007669"/>
    <property type="project" value="TreeGrafter"/>
</dbReference>
<name>A0A0L0D3A5_THETB</name>
<keyword evidence="4 10" id="KW-0863">Zinc-finger</keyword>
<evidence type="ECO:0000256" key="9">
    <source>
        <dbReference type="PIRNR" id="PIRNR007860"/>
    </source>
</evidence>
<dbReference type="STRING" id="461836.A0A0L0D3A5"/>
<dbReference type="GO" id="GO:0006904">
    <property type="term" value="P:vesicle docking involved in exocytosis"/>
    <property type="evidence" value="ECO:0007669"/>
    <property type="project" value="TreeGrafter"/>
</dbReference>
<dbReference type="InterPro" id="IPR057307">
    <property type="entry name" value="PEP5_VPS11_N"/>
</dbReference>
<gene>
    <name evidence="14" type="ORF">AMSG_03092</name>
</gene>
<evidence type="ECO:0000256" key="8">
    <source>
        <dbReference type="ARBA" id="ARBA00029433"/>
    </source>
</evidence>
<evidence type="ECO:0000256" key="12">
    <source>
        <dbReference type="SAM" id="MobiDB-lite"/>
    </source>
</evidence>
<keyword evidence="7 9" id="KW-0472">Membrane</keyword>
<feature type="repeat" description="CHCR" evidence="11">
    <location>
        <begin position="398"/>
        <end position="552"/>
    </location>
</feature>
<dbReference type="GO" id="GO:0048284">
    <property type="term" value="P:organelle fusion"/>
    <property type="evidence" value="ECO:0007669"/>
    <property type="project" value="TreeGrafter"/>
</dbReference>
<dbReference type="InterPro" id="IPR024763">
    <property type="entry name" value="VPS11_C"/>
</dbReference>
<feature type="repeat" description="CHCR" evidence="11">
    <location>
        <begin position="647"/>
        <end position="820"/>
    </location>
</feature>
<dbReference type="SUPFAM" id="SSF48371">
    <property type="entry name" value="ARM repeat"/>
    <property type="match status" value="1"/>
</dbReference>
<feature type="compositionally biased region" description="Low complexity" evidence="12">
    <location>
        <begin position="610"/>
        <end position="625"/>
    </location>
</feature>
<dbReference type="AlphaFoldDB" id="A0A0L0D3A5"/>
<keyword evidence="5" id="KW-0862">Zinc</keyword>
<evidence type="ECO:0000256" key="10">
    <source>
        <dbReference type="PROSITE-ProRule" id="PRU00175"/>
    </source>
</evidence>
<accession>A0A0L0D3A5</accession>
<evidence type="ECO:0000256" key="6">
    <source>
        <dbReference type="ARBA" id="ARBA00022927"/>
    </source>
</evidence>
<dbReference type="PANTHER" id="PTHR23323">
    <property type="entry name" value="VACUOLAR PROTEIN SORTING-ASSOCIATED PROTEIN"/>
    <property type="match status" value="1"/>
</dbReference>
<dbReference type="GO" id="GO:0007032">
    <property type="term" value="P:endosome organization"/>
    <property type="evidence" value="ECO:0007669"/>
    <property type="project" value="TreeGrafter"/>
</dbReference>
<dbReference type="GO" id="GO:0005768">
    <property type="term" value="C:endosome"/>
    <property type="evidence" value="ECO:0007669"/>
    <property type="project" value="TreeGrafter"/>
</dbReference>
<evidence type="ECO:0000256" key="2">
    <source>
        <dbReference type="ARBA" id="ARBA00022448"/>
    </source>
</evidence>
<dbReference type="PROSITE" id="PS50089">
    <property type="entry name" value="ZF_RING_2"/>
    <property type="match status" value="1"/>
</dbReference>
<dbReference type="GO" id="GO:0006886">
    <property type="term" value="P:intracellular protein transport"/>
    <property type="evidence" value="ECO:0007669"/>
    <property type="project" value="UniProtKB-UniRule"/>
</dbReference>
<dbReference type="OrthoDB" id="26184at2759"/>
<evidence type="ECO:0000256" key="7">
    <source>
        <dbReference type="ARBA" id="ARBA00023136"/>
    </source>
</evidence>
<evidence type="ECO:0000256" key="5">
    <source>
        <dbReference type="ARBA" id="ARBA00022833"/>
    </source>
</evidence>
<comment type="similarity">
    <text evidence="1 9">Belongs to the VPS11 family.</text>
</comment>
<dbReference type="PROSITE" id="PS50236">
    <property type="entry name" value="CHCR"/>
    <property type="match status" value="2"/>
</dbReference>
<dbReference type="Gene3D" id="1.25.40.10">
    <property type="entry name" value="Tetratricopeptide repeat domain"/>
    <property type="match status" value="1"/>
</dbReference>
<feature type="region of interest" description="Disordered" evidence="12">
    <location>
        <begin position="568"/>
        <end position="627"/>
    </location>
</feature>
<organism evidence="14 15">
    <name type="scientific">Thecamonas trahens ATCC 50062</name>
    <dbReference type="NCBI Taxonomy" id="461836"/>
    <lineage>
        <taxon>Eukaryota</taxon>
        <taxon>Apusozoa</taxon>
        <taxon>Apusomonadida</taxon>
        <taxon>Apusomonadidae</taxon>
        <taxon>Thecamonas</taxon>
    </lineage>
</organism>
<protein>
    <recommendedName>
        <fullName evidence="9">Vacuolar protein sorting-associated protein 11 homolog</fullName>
    </recommendedName>
</protein>
<dbReference type="InterPro" id="IPR036322">
    <property type="entry name" value="WD40_repeat_dom_sf"/>
</dbReference>
<dbReference type="InterPro" id="IPR016528">
    <property type="entry name" value="VPS11"/>
</dbReference>
<dbReference type="PIRSF" id="PIRSF007860">
    <property type="entry name" value="VPS11"/>
    <property type="match status" value="1"/>
</dbReference>
<dbReference type="Pfam" id="PF23341">
    <property type="entry name" value="PEP5_VPS11_N"/>
    <property type="match status" value="1"/>
</dbReference>
<dbReference type="PANTHER" id="PTHR23323:SF24">
    <property type="entry name" value="VACUOLAR PROTEIN SORTING-ASSOCIATED PROTEIN 11 HOMOLOG"/>
    <property type="match status" value="1"/>
</dbReference>
<keyword evidence="3" id="KW-0479">Metal-binding</keyword>
<feature type="domain" description="RING-type" evidence="13">
    <location>
        <begin position="905"/>
        <end position="940"/>
    </location>
</feature>
<keyword evidence="6" id="KW-0653">Protein transport</keyword>
<dbReference type="CDD" id="cd16688">
    <property type="entry name" value="RING-H2_Vps11"/>
    <property type="match status" value="1"/>
</dbReference>
<evidence type="ECO:0000313" key="15">
    <source>
        <dbReference type="Proteomes" id="UP000054408"/>
    </source>
</evidence>
<dbReference type="GO" id="GO:0030897">
    <property type="term" value="C:HOPS complex"/>
    <property type="evidence" value="ECO:0007669"/>
    <property type="project" value="TreeGrafter"/>
</dbReference>
<dbReference type="InterPro" id="IPR000547">
    <property type="entry name" value="Clathrin_H-chain/VPS_repeat"/>
</dbReference>
<dbReference type="InterPro" id="IPR016024">
    <property type="entry name" value="ARM-type_fold"/>
</dbReference>